<dbReference type="OrthoDB" id="2372245at2759"/>
<gene>
    <name evidence="1" type="ORF">BGZ99_000706</name>
</gene>
<dbReference type="EMBL" id="JAAAIP010001141">
    <property type="protein sequence ID" value="KAG0310052.1"/>
    <property type="molecule type" value="Genomic_DNA"/>
</dbReference>
<feature type="non-terminal residue" evidence="1">
    <location>
        <position position="1"/>
    </location>
</feature>
<protein>
    <submittedName>
        <fullName evidence="1">Uncharacterized protein</fullName>
    </submittedName>
</protein>
<keyword evidence="2" id="KW-1185">Reference proteome</keyword>
<accession>A0A9P6R552</accession>
<sequence length="75" mass="8922">MEQQRTKISDYTCKELGNCRFWIDVADDMAWLMPAGTFDEDELRKARKNGTTEEFIKSNYTFSVPYSQISNREKW</sequence>
<comment type="caution">
    <text evidence="1">The sequence shown here is derived from an EMBL/GenBank/DDBJ whole genome shotgun (WGS) entry which is preliminary data.</text>
</comment>
<dbReference type="AlphaFoldDB" id="A0A9P6R552"/>
<dbReference type="Proteomes" id="UP000738325">
    <property type="component" value="Unassembled WGS sequence"/>
</dbReference>
<organism evidence="1 2">
    <name type="scientific">Dissophora globulifera</name>
    <dbReference type="NCBI Taxonomy" id="979702"/>
    <lineage>
        <taxon>Eukaryota</taxon>
        <taxon>Fungi</taxon>
        <taxon>Fungi incertae sedis</taxon>
        <taxon>Mucoromycota</taxon>
        <taxon>Mortierellomycotina</taxon>
        <taxon>Mortierellomycetes</taxon>
        <taxon>Mortierellales</taxon>
        <taxon>Mortierellaceae</taxon>
        <taxon>Dissophora</taxon>
    </lineage>
</organism>
<proteinExistence type="predicted"/>
<reference evidence="1" key="1">
    <citation type="journal article" date="2020" name="Fungal Divers.">
        <title>Resolving the Mortierellaceae phylogeny through synthesis of multi-gene phylogenetics and phylogenomics.</title>
        <authorList>
            <person name="Vandepol N."/>
            <person name="Liber J."/>
            <person name="Desiro A."/>
            <person name="Na H."/>
            <person name="Kennedy M."/>
            <person name="Barry K."/>
            <person name="Grigoriev I.V."/>
            <person name="Miller A.N."/>
            <person name="O'Donnell K."/>
            <person name="Stajich J.E."/>
            <person name="Bonito G."/>
        </authorList>
    </citation>
    <scope>NUCLEOTIDE SEQUENCE</scope>
    <source>
        <strain evidence="1">REB-010B</strain>
    </source>
</reference>
<evidence type="ECO:0000313" key="2">
    <source>
        <dbReference type="Proteomes" id="UP000738325"/>
    </source>
</evidence>
<name>A0A9P6R552_9FUNG</name>
<evidence type="ECO:0000313" key="1">
    <source>
        <dbReference type="EMBL" id="KAG0310052.1"/>
    </source>
</evidence>